<dbReference type="PANTHER" id="PTHR43664:SF1">
    <property type="entry name" value="BETA-METHYLMALYL-COA DEHYDRATASE"/>
    <property type="match status" value="1"/>
</dbReference>
<protein>
    <submittedName>
        <fullName evidence="2">Acyl dehydratase</fullName>
    </submittedName>
</protein>
<dbReference type="SUPFAM" id="SSF54637">
    <property type="entry name" value="Thioesterase/thiol ester dehydrase-isomerase"/>
    <property type="match status" value="1"/>
</dbReference>
<evidence type="ECO:0000259" key="1">
    <source>
        <dbReference type="Pfam" id="PF13452"/>
    </source>
</evidence>
<dbReference type="InterPro" id="IPR029069">
    <property type="entry name" value="HotDog_dom_sf"/>
</dbReference>
<proteinExistence type="predicted"/>
<evidence type="ECO:0000313" key="2">
    <source>
        <dbReference type="EMBL" id="SEC75198.1"/>
    </source>
</evidence>
<dbReference type="InterPro" id="IPR039569">
    <property type="entry name" value="FAS1-like_DH_region"/>
</dbReference>
<dbReference type="PANTHER" id="PTHR43664">
    <property type="entry name" value="MONOAMINE OXIDASE-RELATED"/>
    <property type="match status" value="1"/>
</dbReference>
<dbReference type="RefSeq" id="WP_074818691.1">
    <property type="nucleotide sequence ID" value="NZ_FNTI01000001.1"/>
</dbReference>
<dbReference type="Pfam" id="PF13452">
    <property type="entry name" value="FAS1_DH_region"/>
    <property type="match status" value="1"/>
</dbReference>
<dbReference type="EMBL" id="FNTI01000001">
    <property type="protein sequence ID" value="SEC75198.1"/>
    <property type="molecule type" value="Genomic_DNA"/>
</dbReference>
<reference evidence="2 3" key="1">
    <citation type="submission" date="2016-10" db="EMBL/GenBank/DDBJ databases">
        <authorList>
            <person name="de Groot N.N."/>
        </authorList>
    </citation>
    <scope>NUCLEOTIDE SEQUENCE [LARGE SCALE GENOMIC DNA]</scope>
    <source>
        <strain evidence="2 3">GAS522</strain>
    </source>
</reference>
<accession>A0A1M6W2C1</accession>
<evidence type="ECO:0000313" key="3">
    <source>
        <dbReference type="Proteomes" id="UP000183208"/>
    </source>
</evidence>
<feature type="domain" description="FAS1-like dehydratase" evidence="1">
    <location>
        <begin position="18"/>
        <end position="141"/>
    </location>
</feature>
<sequence>MTKKGTLLGRGLYFDDLAVGSWFHTAGRTITAADLSAFVNLTWLTEELFTNDADRDDMAIRERVVPAALVYSFAEGLLTPFMQGTGLAFLHADLDVKGPTLVGDTIHIECEVSELRAASKGHRGLVRCTSRVLTQRGDTVLIYTPLRLMRRRPQ</sequence>
<dbReference type="Gene3D" id="3.10.129.10">
    <property type="entry name" value="Hotdog Thioesterase"/>
    <property type="match status" value="1"/>
</dbReference>
<dbReference type="Proteomes" id="UP000183208">
    <property type="component" value="Unassembled WGS sequence"/>
</dbReference>
<dbReference type="AlphaFoldDB" id="A0A1M6W2C1"/>
<name>A0A1M6W2C1_9BRAD</name>
<gene>
    <name evidence="2" type="ORF">SAMN05444171_2178</name>
</gene>
<dbReference type="InterPro" id="IPR052342">
    <property type="entry name" value="MCH/BMMD"/>
</dbReference>
<organism evidence="2 3">
    <name type="scientific">Bradyrhizobium lablabi</name>
    <dbReference type="NCBI Taxonomy" id="722472"/>
    <lineage>
        <taxon>Bacteria</taxon>
        <taxon>Pseudomonadati</taxon>
        <taxon>Pseudomonadota</taxon>
        <taxon>Alphaproteobacteria</taxon>
        <taxon>Hyphomicrobiales</taxon>
        <taxon>Nitrobacteraceae</taxon>
        <taxon>Bradyrhizobium</taxon>
    </lineage>
</organism>